<sequence length="152" mass="15533">MTTMTVKLRGIPGTEASVGWAGAHTLVVDRPEGKAGGQGLGFNGGQLLGLAVGGCLCNDLYYVAHNMDIALASVAIDVDVSFDGSPLLATSIAVQVAIEAVEEDVDLEDLLRRAKAMSTVSNSIARGVPVSISPYEESQDTGRGSGVRATGG</sequence>
<dbReference type="Pfam" id="PF02566">
    <property type="entry name" value="OsmC"/>
    <property type="match status" value="1"/>
</dbReference>
<comment type="caution">
    <text evidence="1">The sequence shown here is derived from an EMBL/GenBank/DDBJ whole genome shotgun (WGS) entry which is preliminary data.</text>
</comment>
<organism evidence="1 2">
    <name type="scientific">Microvirga puerhi</name>
    <dbReference type="NCBI Taxonomy" id="2876078"/>
    <lineage>
        <taxon>Bacteria</taxon>
        <taxon>Pseudomonadati</taxon>
        <taxon>Pseudomonadota</taxon>
        <taxon>Alphaproteobacteria</taxon>
        <taxon>Hyphomicrobiales</taxon>
        <taxon>Methylobacteriaceae</taxon>
        <taxon>Microvirga</taxon>
    </lineage>
</organism>
<dbReference type="RefSeq" id="WP_224312406.1">
    <property type="nucleotide sequence ID" value="NZ_JAIRBM010000004.1"/>
</dbReference>
<dbReference type="Gene3D" id="3.30.300.20">
    <property type="match status" value="1"/>
</dbReference>
<dbReference type="InterPro" id="IPR015946">
    <property type="entry name" value="KH_dom-like_a/b"/>
</dbReference>
<dbReference type="EMBL" id="JAIRBM010000004">
    <property type="protein sequence ID" value="MBZ6076096.1"/>
    <property type="molecule type" value="Genomic_DNA"/>
</dbReference>
<dbReference type="Proteomes" id="UP000704176">
    <property type="component" value="Unassembled WGS sequence"/>
</dbReference>
<evidence type="ECO:0000313" key="2">
    <source>
        <dbReference type="Proteomes" id="UP000704176"/>
    </source>
</evidence>
<gene>
    <name evidence="1" type="ORF">K9B37_07305</name>
</gene>
<name>A0ABS7VLQ5_9HYPH</name>
<dbReference type="InterPro" id="IPR036102">
    <property type="entry name" value="OsmC/Ohrsf"/>
</dbReference>
<dbReference type="SUPFAM" id="SSF82784">
    <property type="entry name" value="OsmC-like"/>
    <property type="match status" value="1"/>
</dbReference>
<protein>
    <submittedName>
        <fullName evidence="1">OsmC family protein</fullName>
    </submittedName>
</protein>
<proteinExistence type="predicted"/>
<accession>A0ABS7VLQ5</accession>
<keyword evidence="2" id="KW-1185">Reference proteome</keyword>
<dbReference type="InterPro" id="IPR003718">
    <property type="entry name" value="OsmC/Ohr_fam"/>
</dbReference>
<evidence type="ECO:0000313" key="1">
    <source>
        <dbReference type="EMBL" id="MBZ6076096.1"/>
    </source>
</evidence>
<reference evidence="1 2" key="1">
    <citation type="submission" date="2021-09" db="EMBL/GenBank/DDBJ databases">
        <title>The complete genome sequence of a new microorganism.</title>
        <authorList>
            <person name="Zi Z."/>
        </authorList>
    </citation>
    <scope>NUCLEOTIDE SEQUENCE [LARGE SCALE GENOMIC DNA]</scope>
    <source>
        <strain evidence="1 2">WGZ8</strain>
    </source>
</reference>